<dbReference type="Proteomes" id="UP000596387">
    <property type="component" value="Chromosome"/>
</dbReference>
<evidence type="ECO:0000313" key="2">
    <source>
        <dbReference type="EMBL" id="QRF66574.1"/>
    </source>
</evidence>
<dbReference type="InterPro" id="IPR014710">
    <property type="entry name" value="RmlC-like_jellyroll"/>
</dbReference>
<gene>
    <name evidence="2" type="ORF">GQA70_09810</name>
</gene>
<dbReference type="EMBL" id="CP047166">
    <property type="protein sequence ID" value="QRF66574.1"/>
    <property type="molecule type" value="Genomic_DNA"/>
</dbReference>
<dbReference type="Pfam" id="PF07883">
    <property type="entry name" value="Cupin_2"/>
    <property type="match status" value="1"/>
</dbReference>
<dbReference type="CDD" id="cd02211">
    <property type="entry name" value="cupin_UGlyAH_N"/>
    <property type="match status" value="1"/>
</dbReference>
<dbReference type="RefSeq" id="WP_023850474.1">
    <property type="nucleotide sequence ID" value="NZ_CP047166.1"/>
</dbReference>
<reference evidence="2 3" key="1">
    <citation type="submission" date="2019-12" db="EMBL/GenBank/DDBJ databases">
        <title>Complete Genome Sequence of a Quorum-Sensing Bacterium,Rhodobacteraceae bacterium C31, Isolated from a marine microalgae symbiotic bacteria.</title>
        <authorList>
            <person name="Zhang Y."/>
        </authorList>
    </citation>
    <scope>NUCLEOTIDE SEQUENCE [LARGE SCALE GENOMIC DNA]</scope>
    <source>
        <strain evidence="2 3">C31</strain>
    </source>
</reference>
<dbReference type="EC" id="3.5.3.26" evidence="2"/>
<sequence length="268" mass="30005">MFPSDFQPAPGQFRPGAIGHGRCRVTPNYALMPPEGVMDSYLPQWVDTTARFLAGPPLGACFGQVILEMEATGGTRGHVQDGLQHLFWVLEGVVTLTVDDHDPVEMTPGGYAFLPAGTGHTVSAAGGAPARLMDIRKPYVPAEGFDAPPVILSHRDTLEKINHNGTIGRTWEHLMPYGDMRFDFEVNILSFEPGVHFPDIETHIMEHGLLMLEGQGLYLLDRDWHEVWEGDFIWMGPYCPQFFYPTGWTRSAYMLYKNVNRDLDFSHA</sequence>
<organism evidence="2 3">
    <name type="scientific">Ponticoccus alexandrii</name>
    <dbReference type="NCBI Taxonomy" id="1943633"/>
    <lineage>
        <taxon>Bacteria</taxon>
        <taxon>Pseudomonadati</taxon>
        <taxon>Pseudomonadota</taxon>
        <taxon>Alphaproteobacteria</taxon>
        <taxon>Rhodobacterales</taxon>
        <taxon>Roseobacteraceae</taxon>
        <taxon>Ponticoccus</taxon>
    </lineage>
</organism>
<dbReference type="PANTHER" id="PTHR34571:SF1">
    <property type="entry name" value="(S)-UREIDOGLYCINE AMINOHYDROLASE"/>
    <property type="match status" value="1"/>
</dbReference>
<keyword evidence="2" id="KW-0378">Hydrolase</keyword>
<dbReference type="PANTHER" id="PTHR34571">
    <property type="entry name" value="(S)-UREIDOGLYCINE AMINOHYDROLASE"/>
    <property type="match status" value="1"/>
</dbReference>
<dbReference type="CDD" id="cd02212">
    <property type="entry name" value="cupin_UGlyAH_C"/>
    <property type="match status" value="1"/>
</dbReference>
<keyword evidence="3" id="KW-1185">Reference proteome</keyword>
<dbReference type="InterPro" id="IPR044697">
    <property type="entry name" value="UGlyAH_cupin_C"/>
</dbReference>
<evidence type="ECO:0000313" key="3">
    <source>
        <dbReference type="Proteomes" id="UP000596387"/>
    </source>
</evidence>
<dbReference type="GO" id="GO:0071522">
    <property type="term" value="F:ureidoglycine aminohydrolase activity"/>
    <property type="evidence" value="ECO:0007669"/>
    <property type="project" value="UniProtKB-EC"/>
</dbReference>
<dbReference type="InterPro" id="IPR011051">
    <property type="entry name" value="RmlC_Cupin_sf"/>
</dbReference>
<dbReference type="InterPro" id="IPR017627">
    <property type="entry name" value="UGHY"/>
</dbReference>
<dbReference type="NCBIfam" id="TIGR03214">
    <property type="entry name" value="ura-cupin"/>
    <property type="match status" value="1"/>
</dbReference>
<dbReference type="InterPro" id="IPR013096">
    <property type="entry name" value="Cupin_2"/>
</dbReference>
<name>A0ABX7F7W3_9RHOB</name>
<accession>A0ABX7F7W3</accession>
<dbReference type="InterPro" id="IPR044704">
    <property type="entry name" value="UGlyAH_cupin_N"/>
</dbReference>
<dbReference type="Gene3D" id="2.60.120.10">
    <property type="entry name" value="Jelly Rolls"/>
    <property type="match status" value="2"/>
</dbReference>
<proteinExistence type="predicted"/>
<feature type="domain" description="Cupin type-2" evidence="1">
    <location>
        <begin position="73"/>
        <end position="135"/>
    </location>
</feature>
<dbReference type="SUPFAM" id="SSF51182">
    <property type="entry name" value="RmlC-like cupins"/>
    <property type="match status" value="1"/>
</dbReference>
<evidence type="ECO:0000259" key="1">
    <source>
        <dbReference type="Pfam" id="PF07883"/>
    </source>
</evidence>
<protein>
    <submittedName>
        <fullName evidence="2">(S)-ureidoglycine aminohydrolase</fullName>
        <ecNumber evidence="2">3.5.3.26</ecNumber>
    </submittedName>
</protein>